<dbReference type="PANTHER" id="PTHR16305:SF28">
    <property type="entry name" value="GUANYLATE CYCLASE DOMAIN-CONTAINING PROTEIN"/>
    <property type="match status" value="1"/>
</dbReference>
<dbReference type="InterPro" id="IPR005158">
    <property type="entry name" value="BTAD"/>
</dbReference>
<dbReference type="InterPro" id="IPR036388">
    <property type="entry name" value="WH-like_DNA-bd_sf"/>
</dbReference>
<dbReference type="PROSITE" id="PS51755">
    <property type="entry name" value="OMPR_PHOB"/>
    <property type="match status" value="1"/>
</dbReference>
<keyword evidence="3" id="KW-0067">ATP-binding</keyword>
<evidence type="ECO:0000256" key="5">
    <source>
        <dbReference type="PROSITE-ProRule" id="PRU01091"/>
    </source>
</evidence>
<dbReference type="InterPro" id="IPR011990">
    <property type="entry name" value="TPR-like_helical_dom_sf"/>
</dbReference>
<evidence type="ECO:0000259" key="6">
    <source>
        <dbReference type="PROSITE" id="PS50125"/>
    </source>
</evidence>
<dbReference type="InterPro" id="IPR041664">
    <property type="entry name" value="AAA_16"/>
</dbReference>
<feature type="domain" description="Guanylate cyclase" evidence="6">
    <location>
        <begin position="272"/>
        <end position="375"/>
    </location>
</feature>
<dbReference type="Pfam" id="PF03704">
    <property type="entry name" value="BTAD"/>
    <property type="match status" value="1"/>
</dbReference>
<name>A0ABV4TX35_9GAMM</name>
<dbReference type="SMART" id="SM00862">
    <property type="entry name" value="Trans_reg_C"/>
    <property type="match status" value="1"/>
</dbReference>
<feature type="domain" description="OmpR/PhoB-type" evidence="7">
    <location>
        <begin position="1"/>
        <end position="97"/>
    </location>
</feature>
<dbReference type="Gene3D" id="1.25.40.10">
    <property type="entry name" value="Tetratricopeptide repeat domain"/>
    <property type="match status" value="2"/>
</dbReference>
<protein>
    <submittedName>
        <fullName evidence="8">AAA family ATPase</fullName>
    </submittedName>
</protein>
<keyword evidence="9" id="KW-1185">Reference proteome</keyword>
<dbReference type="InterPro" id="IPR029787">
    <property type="entry name" value="Nucleotide_cyclase"/>
</dbReference>
<dbReference type="RefSeq" id="WP_373656682.1">
    <property type="nucleotide sequence ID" value="NZ_JBGUAW010000009.1"/>
</dbReference>
<organism evidence="8 9">
    <name type="scientific">Thiohalorhabdus methylotrophus</name>
    <dbReference type="NCBI Taxonomy" id="3242694"/>
    <lineage>
        <taxon>Bacteria</taxon>
        <taxon>Pseudomonadati</taxon>
        <taxon>Pseudomonadota</taxon>
        <taxon>Gammaproteobacteria</taxon>
        <taxon>Thiohalorhabdales</taxon>
        <taxon>Thiohalorhabdaceae</taxon>
        <taxon>Thiohalorhabdus</taxon>
    </lineage>
</organism>
<evidence type="ECO:0000256" key="3">
    <source>
        <dbReference type="ARBA" id="ARBA00022840"/>
    </source>
</evidence>
<dbReference type="SUPFAM" id="SSF46894">
    <property type="entry name" value="C-terminal effector domain of the bipartite response regulators"/>
    <property type="match status" value="1"/>
</dbReference>
<dbReference type="InterPro" id="IPR001054">
    <property type="entry name" value="A/G_cyclase"/>
</dbReference>
<dbReference type="Gene3D" id="3.30.70.1230">
    <property type="entry name" value="Nucleotide cyclase"/>
    <property type="match status" value="1"/>
</dbReference>
<reference evidence="8 9" key="1">
    <citation type="submission" date="2024-08" db="EMBL/GenBank/DDBJ databases">
        <title>Whole-genome sequencing of halo(alkali)philic microorganisms from hypersaline lakes.</title>
        <authorList>
            <person name="Sorokin D.Y."/>
            <person name="Merkel A.Y."/>
            <person name="Messina E."/>
            <person name="Yakimov M."/>
        </authorList>
    </citation>
    <scope>NUCLEOTIDE SEQUENCE [LARGE SCALE GENOMIC DNA]</scope>
    <source>
        <strain evidence="8 9">Cl-TMA</strain>
    </source>
</reference>
<sequence length="1263" mass="139671">MGDLTIKLLGGLTVSHTGRPVTGLRALKARALLAYLAVERGQAHSRSHLGRLFWPDQEPAAARTSLRQALFQLRRVLESPGDTRLFVTDRETVRWNPEVALWLDMAAFLSPATGSGGALDPATESPAILEQRAALYRGPFLAEFPIPPPLEAFREWLEGQRTFLHRLALQLVGRLSRHYEAGGDLATALRYARRHVALDPGAEEGHRLVMRILARQGETNAALRQYERCRETLYADLGVLPEETTDALRDRILDGRVGSETGVPTLADCGEPVLAAERRQVTILACDYQPRGVMDPEERARLLGRLLERAASHVQGWGGHYLRPHGGTLLAYFGFPAAREEASRDALEAAMALREEPDAAEALRVGIHAETIITGTDHEVPDPAGLATEQAMEARNRAAPGEIVVTSRIRTLTSAAFRFEPLTGDLFRLEGRSARESGVEKRSPTPFVGRERELGTLWRHVRDTRAGREQLVLVRGEAGVGKTSLLEAVRRRLAAQGDFVIHELRCRSETHSVPFGPVTELLARRLGAGGKPDPAVAQRFLDTHLEELPNPDATRLLGRLLGQSDPDRAHRDPDPRRERLRIQETCLQIVTERAARQPVLILLEDLHWADSGTRDLVNRLPDAVRDLPVLVLASSRSGEEVTAPRDWTFLDLPPLDARTSRTLLTALESGTPLPDAVRTRILERAEGIPLFLEELIRTYRDTPAAAEGDSQIPATLQELLWARLEVLGPAKRIAQLAATLDREFSEEWLAAITTLDRASLAGHLRRLVEAGILEASPESRKMGYRFRHALFQQAAYEIQLHRDRRAAHRRIVEVLQERFPETARERPQLVARHAASGELPDTALEAWIQAGWRALDEAAHREALEHFAAAEALAERTPWDDTRKQRELSMHLGGGLASLALHGYGSAEADRSFRRALRLLRPGTDECSRFQILWGLWLGASSHSGYEEAKILSGHLLEIAERLQEPALRTTAHLAAGNTRFMTGAPEQALTHLDTAVAAYRPEDHDFLVRSFGENPAITGYAFRSWPQSLLGHTAAAAETMNVAIDRAREVDHPPTLAFVLTFAAMGAFFLRDGETAGEWAEEVLQLAERYRFRLWEASGSALYGWARVARGHADGMAPLERSLEGMRKAMSGAGTAFLALLGDAHLRLGNREPAIRAFEEAQATIGRVGDVFYKPEILRMRGRLAEDTPWRAGALFREAAALARAQGALLWELRAATELARLDGPENGARLAETLGRFPDGAAGPDVREARRLMADRVGSEP</sequence>
<dbReference type="SUPFAM" id="SSF55073">
    <property type="entry name" value="Nucleotide cyclase"/>
    <property type="match status" value="1"/>
</dbReference>
<dbReference type="PROSITE" id="PS50125">
    <property type="entry name" value="GUANYLATE_CYCLASE_2"/>
    <property type="match status" value="1"/>
</dbReference>
<proteinExistence type="inferred from homology"/>
<dbReference type="InterPro" id="IPR036390">
    <property type="entry name" value="WH_DNA-bd_sf"/>
</dbReference>
<dbReference type="InterPro" id="IPR001867">
    <property type="entry name" value="OmpR/PhoB-type_DNA-bd"/>
</dbReference>
<dbReference type="PANTHER" id="PTHR16305">
    <property type="entry name" value="TESTICULAR SOLUBLE ADENYLYL CYCLASE"/>
    <property type="match status" value="1"/>
</dbReference>
<dbReference type="SUPFAM" id="SSF48452">
    <property type="entry name" value="TPR-like"/>
    <property type="match status" value="2"/>
</dbReference>
<evidence type="ECO:0000256" key="2">
    <source>
        <dbReference type="ARBA" id="ARBA00022741"/>
    </source>
</evidence>
<dbReference type="InterPro" id="IPR016032">
    <property type="entry name" value="Sig_transdc_resp-reg_C-effctor"/>
</dbReference>
<dbReference type="Pfam" id="PF13191">
    <property type="entry name" value="AAA_16"/>
    <property type="match status" value="1"/>
</dbReference>
<evidence type="ECO:0000313" key="8">
    <source>
        <dbReference type="EMBL" id="MFA9461893.1"/>
    </source>
</evidence>
<dbReference type="Gene3D" id="3.40.50.300">
    <property type="entry name" value="P-loop containing nucleotide triphosphate hydrolases"/>
    <property type="match status" value="1"/>
</dbReference>
<dbReference type="Gene3D" id="1.10.10.10">
    <property type="entry name" value="Winged helix-like DNA-binding domain superfamily/Winged helix DNA-binding domain"/>
    <property type="match status" value="1"/>
</dbReference>
<comment type="similarity">
    <text evidence="1">Belongs to the AfsR/DnrI/RedD regulatory family.</text>
</comment>
<dbReference type="SUPFAM" id="SSF52540">
    <property type="entry name" value="P-loop containing nucleoside triphosphate hydrolases"/>
    <property type="match status" value="1"/>
</dbReference>
<dbReference type="EMBL" id="JBGUAW010000009">
    <property type="protein sequence ID" value="MFA9461893.1"/>
    <property type="molecule type" value="Genomic_DNA"/>
</dbReference>
<dbReference type="InterPro" id="IPR027417">
    <property type="entry name" value="P-loop_NTPase"/>
</dbReference>
<accession>A0ABV4TX35</accession>
<evidence type="ECO:0000313" key="9">
    <source>
        <dbReference type="Proteomes" id="UP001575181"/>
    </source>
</evidence>
<comment type="caution">
    <text evidence="8">The sequence shown here is derived from an EMBL/GenBank/DDBJ whole genome shotgun (WGS) entry which is preliminary data.</text>
</comment>
<evidence type="ECO:0000256" key="4">
    <source>
        <dbReference type="ARBA" id="ARBA00023125"/>
    </source>
</evidence>
<keyword evidence="4 5" id="KW-0238">DNA-binding</keyword>
<evidence type="ECO:0000256" key="1">
    <source>
        <dbReference type="ARBA" id="ARBA00005820"/>
    </source>
</evidence>
<gene>
    <name evidence="8" type="ORF">ACERLL_13795</name>
</gene>
<dbReference type="SMART" id="SM01043">
    <property type="entry name" value="BTAD"/>
    <property type="match status" value="1"/>
</dbReference>
<keyword evidence="2" id="KW-0547">Nucleotide-binding</keyword>
<feature type="DNA-binding region" description="OmpR/PhoB-type" evidence="5">
    <location>
        <begin position="1"/>
        <end position="97"/>
    </location>
</feature>
<dbReference type="SUPFAM" id="SSF46785">
    <property type="entry name" value="Winged helix' DNA-binding domain"/>
    <property type="match status" value="1"/>
</dbReference>
<dbReference type="Proteomes" id="UP001575181">
    <property type="component" value="Unassembled WGS sequence"/>
</dbReference>
<evidence type="ECO:0000259" key="7">
    <source>
        <dbReference type="PROSITE" id="PS51755"/>
    </source>
</evidence>